<dbReference type="Gene3D" id="1.10.10.10">
    <property type="entry name" value="Winged helix-like DNA-binding domain superfamily/Winged helix DNA-binding domain"/>
    <property type="match status" value="1"/>
</dbReference>
<dbReference type="Proteomes" id="UP001433638">
    <property type="component" value="Unassembled WGS sequence"/>
</dbReference>
<dbReference type="InterPro" id="IPR036388">
    <property type="entry name" value="WH-like_DNA-bd_sf"/>
</dbReference>
<proteinExistence type="predicted"/>
<reference evidence="1" key="1">
    <citation type="submission" date="2024-06" db="EMBL/GenBank/DDBJ databases">
        <title>Genome sequence of Vogesella sp. MAHUQ-64.</title>
        <authorList>
            <person name="Huq M.A."/>
        </authorList>
    </citation>
    <scope>NUCLEOTIDE SEQUENCE</scope>
    <source>
        <strain evidence="1">MAHUQ-64</strain>
    </source>
</reference>
<dbReference type="RefSeq" id="WP_349586866.1">
    <property type="nucleotide sequence ID" value="NZ_JBEFLD010000004.1"/>
</dbReference>
<comment type="caution">
    <text evidence="1">The sequence shown here is derived from an EMBL/GenBank/DDBJ whole genome shotgun (WGS) entry which is preliminary data.</text>
</comment>
<keyword evidence="2" id="KW-1185">Reference proteome</keyword>
<dbReference type="InterPro" id="IPR036390">
    <property type="entry name" value="WH_DNA-bd_sf"/>
</dbReference>
<sequence length="205" mass="22727">MAIDGMLQRLKTAGAQTVQQLAAESGLSGMGVRKQLLQLQAEGLVACELRREGVGRPAQYWRLTAAGHAYFPDRHNELSVQLLQLLDEQLGAAGLEALIVARTQEAELRYRQALTALEPGARLQQLAELRTAEGYMAQVRQEGADWLLLEHHCPICAAASRCQGFCRAELQQFRRLFAGVAEVERSEHLLAGGQRCVYRIRALHN</sequence>
<dbReference type="SUPFAM" id="SSF46785">
    <property type="entry name" value="Winged helix' DNA-binding domain"/>
    <property type="match status" value="1"/>
</dbReference>
<accession>A0ABV1M699</accession>
<gene>
    <name evidence="1" type="ORF">ABNW52_09550</name>
</gene>
<evidence type="ECO:0008006" key="3">
    <source>
        <dbReference type="Google" id="ProtNLM"/>
    </source>
</evidence>
<evidence type="ECO:0000313" key="2">
    <source>
        <dbReference type="Proteomes" id="UP001433638"/>
    </source>
</evidence>
<protein>
    <recommendedName>
        <fullName evidence="3">Transcriptional regulator</fullName>
    </recommendedName>
</protein>
<evidence type="ECO:0000313" key="1">
    <source>
        <dbReference type="EMBL" id="MEQ6290860.1"/>
    </source>
</evidence>
<name>A0ABV1M699_9NEIS</name>
<organism evidence="1 2">
    <name type="scientific">Vogesella oryzagri</name>
    <dbReference type="NCBI Taxonomy" id="3160864"/>
    <lineage>
        <taxon>Bacteria</taxon>
        <taxon>Pseudomonadati</taxon>
        <taxon>Pseudomonadota</taxon>
        <taxon>Betaproteobacteria</taxon>
        <taxon>Neisseriales</taxon>
        <taxon>Chromobacteriaceae</taxon>
        <taxon>Vogesella</taxon>
    </lineage>
</organism>
<dbReference type="EMBL" id="JBEFLD010000004">
    <property type="protein sequence ID" value="MEQ6290860.1"/>
    <property type="molecule type" value="Genomic_DNA"/>
</dbReference>